<comment type="subcellular location">
    <subcellularLocation>
        <location evidence="1 7">Cytoplasm</location>
    </subcellularLocation>
</comment>
<name>A0A9Q4GH50_9EURY</name>
<protein>
    <recommendedName>
        <fullName evidence="7">Phosphate-specific transport system accessory protein PhoU</fullName>
    </recommendedName>
</protein>
<dbReference type="InterPro" id="IPR038078">
    <property type="entry name" value="PhoU-like_sf"/>
</dbReference>
<dbReference type="PIRSF" id="PIRSF003107">
    <property type="entry name" value="PhoU"/>
    <property type="match status" value="1"/>
</dbReference>
<evidence type="ECO:0000256" key="6">
    <source>
        <dbReference type="ARBA" id="ARBA00022592"/>
    </source>
</evidence>
<keyword evidence="4 7" id="KW-0813">Transport</keyword>
<dbReference type="PANTHER" id="PTHR42930">
    <property type="entry name" value="PHOSPHATE-SPECIFIC TRANSPORT SYSTEM ACCESSORY PROTEIN PHOU"/>
    <property type="match status" value="1"/>
</dbReference>
<evidence type="ECO:0000256" key="5">
    <source>
        <dbReference type="ARBA" id="ARBA00022490"/>
    </source>
</evidence>
<feature type="domain" description="PhoU" evidence="8">
    <location>
        <begin position="19"/>
        <end position="104"/>
    </location>
</feature>
<evidence type="ECO:0000313" key="9">
    <source>
        <dbReference type="EMBL" id="MCX2819457.1"/>
    </source>
</evidence>
<comment type="caution">
    <text evidence="9">The sequence shown here is derived from an EMBL/GenBank/DDBJ whole genome shotgun (WGS) entry which is preliminary data.</text>
</comment>
<evidence type="ECO:0000259" key="8">
    <source>
        <dbReference type="Pfam" id="PF01895"/>
    </source>
</evidence>
<evidence type="ECO:0000256" key="7">
    <source>
        <dbReference type="PIRNR" id="PIRNR003107"/>
    </source>
</evidence>
<comment type="similarity">
    <text evidence="2 7">Belongs to the PhoU family.</text>
</comment>
<reference evidence="9" key="1">
    <citation type="submission" date="2022-09" db="EMBL/GenBank/DDBJ databases">
        <title>Haloadaptaus new haloarchaeum isolated from saline soil.</title>
        <authorList>
            <person name="Duran-Viseras A."/>
            <person name="Sanchez-Porro C."/>
            <person name="Ventosa A."/>
        </authorList>
    </citation>
    <scope>NUCLEOTIDE SEQUENCE</scope>
    <source>
        <strain evidence="9">F3-133</strain>
    </source>
</reference>
<dbReference type="PANTHER" id="PTHR42930:SF3">
    <property type="entry name" value="PHOSPHATE-SPECIFIC TRANSPORT SYSTEM ACCESSORY PROTEIN PHOU"/>
    <property type="match status" value="1"/>
</dbReference>
<evidence type="ECO:0000313" key="10">
    <source>
        <dbReference type="Proteomes" id="UP001149411"/>
    </source>
</evidence>
<evidence type="ECO:0000256" key="4">
    <source>
        <dbReference type="ARBA" id="ARBA00022448"/>
    </source>
</evidence>
<gene>
    <name evidence="9" type="primary">phoU</name>
    <name evidence="9" type="ORF">EGH25_08855</name>
</gene>
<dbReference type="GO" id="GO:0006817">
    <property type="term" value="P:phosphate ion transport"/>
    <property type="evidence" value="ECO:0007669"/>
    <property type="project" value="UniProtKB-KW"/>
</dbReference>
<sequence>MPREDYQERLDGLRKDVVGMSDLVLERLDKGMEALETKDEDLAWEVIDGDDEVNELYLEIEQECVDLIALQQPVAGDLRLIAASFKIITDLERIADLATNLGEYTLDARRTYFSEVDVQEVGEFASEMVNDAVAAYENEDIEACYGIDDRDERLDRRCEDASERIMRDLIRGIDIETDEEMELLLGETSRLLLTIRDLERVGDHAVNIAARTLYMLENDDELIW</sequence>
<keyword evidence="6 7" id="KW-0592">Phosphate transport</keyword>
<keyword evidence="5 7" id="KW-0963">Cytoplasm</keyword>
<evidence type="ECO:0000256" key="2">
    <source>
        <dbReference type="ARBA" id="ARBA00008107"/>
    </source>
</evidence>
<evidence type="ECO:0000256" key="1">
    <source>
        <dbReference type="ARBA" id="ARBA00004496"/>
    </source>
</evidence>
<dbReference type="InterPro" id="IPR026022">
    <property type="entry name" value="PhoU_dom"/>
</dbReference>
<dbReference type="GO" id="GO:0045936">
    <property type="term" value="P:negative regulation of phosphate metabolic process"/>
    <property type="evidence" value="ECO:0007669"/>
    <property type="project" value="InterPro"/>
</dbReference>
<comment type="function">
    <text evidence="7">Plays a role in the regulation of phosphate uptake.</text>
</comment>
<dbReference type="Gene3D" id="1.20.58.220">
    <property type="entry name" value="Phosphate transport system protein phou homolog 2, domain 2"/>
    <property type="match status" value="1"/>
</dbReference>
<dbReference type="SUPFAM" id="SSF109755">
    <property type="entry name" value="PhoU-like"/>
    <property type="match status" value="1"/>
</dbReference>
<organism evidence="9 10">
    <name type="scientific">Halorutilus salinus</name>
    <dbReference type="NCBI Taxonomy" id="2487751"/>
    <lineage>
        <taxon>Archaea</taxon>
        <taxon>Methanobacteriati</taxon>
        <taxon>Methanobacteriota</taxon>
        <taxon>Stenosarchaea group</taxon>
        <taxon>Halobacteria</taxon>
        <taxon>Halorutilales</taxon>
        <taxon>Halorutilaceae</taxon>
        <taxon>Halorutilus</taxon>
    </lineage>
</organism>
<dbReference type="Pfam" id="PF01895">
    <property type="entry name" value="PhoU"/>
    <property type="match status" value="2"/>
</dbReference>
<dbReference type="GO" id="GO:0030643">
    <property type="term" value="P:intracellular phosphate ion homeostasis"/>
    <property type="evidence" value="ECO:0007669"/>
    <property type="project" value="InterPro"/>
</dbReference>
<dbReference type="GO" id="GO:0005737">
    <property type="term" value="C:cytoplasm"/>
    <property type="evidence" value="ECO:0007669"/>
    <property type="project" value="UniProtKB-SubCell"/>
</dbReference>
<dbReference type="EMBL" id="RKLV01000008">
    <property type="protein sequence ID" value="MCX2819457.1"/>
    <property type="molecule type" value="Genomic_DNA"/>
</dbReference>
<evidence type="ECO:0000256" key="3">
    <source>
        <dbReference type="ARBA" id="ARBA00011738"/>
    </source>
</evidence>
<accession>A0A9Q4GH50</accession>
<feature type="domain" description="PhoU" evidence="8">
    <location>
        <begin position="119"/>
        <end position="211"/>
    </location>
</feature>
<dbReference type="NCBIfam" id="TIGR02135">
    <property type="entry name" value="phoU_full"/>
    <property type="match status" value="1"/>
</dbReference>
<dbReference type="FunFam" id="1.20.58.220:FF:000004">
    <property type="entry name" value="Phosphate-specific transport system accessory protein PhoU"/>
    <property type="match status" value="1"/>
</dbReference>
<dbReference type="RefSeq" id="WP_266087732.1">
    <property type="nucleotide sequence ID" value="NZ_RKLV01000008.1"/>
</dbReference>
<dbReference type="AlphaFoldDB" id="A0A9Q4GH50"/>
<dbReference type="InterPro" id="IPR028366">
    <property type="entry name" value="PhoU"/>
</dbReference>
<keyword evidence="10" id="KW-1185">Reference proteome</keyword>
<dbReference type="Proteomes" id="UP001149411">
    <property type="component" value="Unassembled WGS sequence"/>
</dbReference>
<comment type="subunit">
    <text evidence="3 7">Homodimer.</text>
</comment>
<proteinExistence type="inferred from homology"/>